<dbReference type="SUPFAM" id="SSF51120">
    <property type="entry name" value="beta-Roll"/>
    <property type="match status" value="18"/>
</dbReference>
<keyword evidence="6" id="KW-0843">Virulence</keyword>
<keyword evidence="3" id="KW-0964">Secreted</keyword>
<evidence type="ECO:0000256" key="3">
    <source>
        <dbReference type="ARBA" id="ARBA00022525"/>
    </source>
</evidence>
<feature type="domain" description="Haemolysin-type calcium binding-related" evidence="9">
    <location>
        <begin position="1008"/>
        <end position="1047"/>
    </location>
</feature>
<feature type="compositionally biased region" description="Gly residues" evidence="8">
    <location>
        <begin position="159"/>
        <end position="178"/>
    </location>
</feature>
<dbReference type="InterPro" id="IPR018511">
    <property type="entry name" value="Hemolysin-typ_Ca-bd_CS"/>
</dbReference>
<dbReference type="GO" id="GO:0016020">
    <property type="term" value="C:membrane"/>
    <property type="evidence" value="ECO:0007669"/>
    <property type="project" value="UniProtKB-SubCell"/>
</dbReference>
<protein>
    <submittedName>
        <fullName evidence="10">Ca2+-binding protein, RTX toxin-related</fullName>
    </submittedName>
</protein>
<keyword evidence="5" id="KW-0677">Repeat</keyword>
<dbReference type="STRING" id="112901.SAMN04488500_103214"/>
<feature type="domain" description="Haemolysin-type calcium binding-related" evidence="9">
    <location>
        <begin position="1226"/>
        <end position="1271"/>
    </location>
</feature>
<accession>A0A1W1ZDN1</accession>
<evidence type="ECO:0000256" key="5">
    <source>
        <dbReference type="ARBA" id="ARBA00022737"/>
    </source>
</evidence>
<dbReference type="PANTHER" id="PTHR38340:SF1">
    <property type="entry name" value="S-LAYER PROTEIN"/>
    <property type="match status" value="1"/>
</dbReference>
<dbReference type="RefSeq" id="WP_139796168.1">
    <property type="nucleotide sequence ID" value="NZ_CP155572.1"/>
</dbReference>
<keyword evidence="11" id="KW-1185">Reference proteome</keyword>
<feature type="compositionally biased region" description="Low complexity" evidence="8">
    <location>
        <begin position="149"/>
        <end position="158"/>
    </location>
</feature>
<dbReference type="Gene3D" id="2.150.10.10">
    <property type="entry name" value="Serralysin-like metalloprotease, C-terminal"/>
    <property type="match status" value="15"/>
</dbReference>
<dbReference type="InterPro" id="IPR010566">
    <property type="entry name" value="Haemolys_ca-bd"/>
</dbReference>
<feature type="domain" description="Haemolysin-type calcium binding-related" evidence="9">
    <location>
        <begin position="1489"/>
        <end position="1534"/>
    </location>
</feature>
<dbReference type="InterPro" id="IPR050557">
    <property type="entry name" value="RTX_toxin/Mannuronan_C5-epim"/>
</dbReference>
<organism evidence="10 11">
    <name type="scientific">Sporomusa malonica</name>
    <dbReference type="NCBI Taxonomy" id="112901"/>
    <lineage>
        <taxon>Bacteria</taxon>
        <taxon>Bacillati</taxon>
        <taxon>Bacillota</taxon>
        <taxon>Negativicutes</taxon>
        <taxon>Selenomonadales</taxon>
        <taxon>Sporomusaceae</taxon>
        <taxon>Sporomusa</taxon>
    </lineage>
</organism>
<dbReference type="OrthoDB" id="1818951at2"/>
<evidence type="ECO:0000313" key="10">
    <source>
        <dbReference type="EMBL" id="SMC46565.1"/>
    </source>
</evidence>
<keyword evidence="7" id="KW-0472">Membrane</keyword>
<evidence type="ECO:0000256" key="4">
    <source>
        <dbReference type="ARBA" id="ARBA00022656"/>
    </source>
</evidence>
<feature type="domain" description="Haemolysin-type calcium binding-related" evidence="9">
    <location>
        <begin position="1623"/>
        <end position="1663"/>
    </location>
</feature>
<dbReference type="InterPro" id="IPR011049">
    <property type="entry name" value="Serralysin-like_metalloprot_C"/>
</dbReference>
<evidence type="ECO:0000259" key="9">
    <source>
        <dbReference type="Pfam" id="PF06594"/>
    </source>
</evidence>
<evidence type="ECO:0000256" key="1">
    <source>
        <dbReference type="ARBA" id="ARBA00004370"/>
    </source>
</evidence>
<feature type="domain" description="Haemolysin-type calcium binding-related" evidence="9">
    <location>
        <begin position="872"/>
        <end position="911"/>
    </location>
</feature>
<dbReference type="InterPro" id="IPR001343">
    <property type="entry name" value="Hemolysn_Ca-bd"/>
</dbReference>
<evidence type="ECO:0000256" key="6">
    <source>
        <dbReference type="ARBA" id="ARBA00023026"/>
    </source>
</evidence>
<evidence type="ECO:0000256" key="2">
    <source>
        <dbReference type="ARBA" id="ARBA00004613"/>
    </source>
</evidence>
<dbReference type="PROSITE" id="PS00330">
    <property type="entry name" value="HEMOLYSIN_CALCIUM"/>
    <property type="match status" value="6"/>
</dbReference>
<name>A0A1W1ZDN1_9FIRM</name>
<dbReference type="GO" id="GO:0090729">
    <property type="term" value="F:toxin activity"/>
    <property type="evidence" value="ECO:0007669"/>
    <property type="project" value="UniProtKB-KW"/>
</dbReference>
<dbReference type="EMBL" id="FWXI01000003">
    <property type="protein sequence ID" value="SMC46565.1"/>
    <property type="molecule type" value="Genomic_DNA"/>
</dbReference>
<evidence type="ECO:0000313" key="11">
    <source>
        <dbReference type="Proteomes" id="UP000192738"/>
    </source>
</evidence>
<dbReference type="Pfam" id="PF00353">
    <property type="entry name" value="HemolysinCabind"/>
    <property type="match status" value="23"/>
</dbReference>
<dbReference type="GO" id="GO:0005576">
    <property type="term" value="C:extracellular region"/>
    <property type="evidence" value="ECO:0007669"/>
    <property type="project" value="UniProtKB-SubCell"/>
</dbReference>
<evidence type="ECO:0000256" key="7">
    <source>
        <dbReference type="ARBA" id="ARBA00023136"/>
    </source>
</evidence>
<sequence length="3017" mass="312575">MSQYSVVIRIAAPGSPLADGDTSDAGHMWFELNRPDGIVESFGFDSGWDKPLPAGPGNVSKTDSNHYLQSSASPDFSITEQQYNQIKNYVSMVDAGQHGWYIAPTNSCVDFTWQALGQAGIGQRIAPDGDLFPTWNFPLVNSAYQQWQNDPGNPDNSGSGDGGSGDGGSGDGGSGNGGLDPFNDGGWMDAGAGQFDPFNGAGSARWDPLVLDLDGDGIETTDTSAGAFFDLDNNGFAERSGWVKPDDGILVMDRNGDGIINGGQELFGDQTILTNGQRATDGFQALADLDTNGDEKIDANDADYANIRVWKDMNGDGYSNAEELFTLGDLGIQSLSIRSTSTNTTDANGNTQVSLGSFERQDGTVQSIGQYLFDRDPIYSIATDWIDVPQDIMVLPYLKGHGNVYDLWQAMARDESGALKALVESFSAEEDFEIRGNIMDQLLFKWTNSDTINPASSGGNMDARQLSVLEKMFGEQFSGLITTIGTTNDPNVNAAAILKDIYIDVKEYYYVRLMAQTHTTGLLDAINYTWNSTTNTYIDDLTCARNQIDEDFAQSYDKGLEEISEFSRVLQGLGLKTMLTSFDDFRNYFANTYGTDVGQAIDMAGKGLHSIISGGEGDDVLLGGVSSNTLYGNKGNDTINGGAGDDNLFGQDGNDILDGGSGNDYLEGGAGNDVYQYGIGSGNDLICNYGSSGEYDIVQFTSGLTSDMLAYRQNGNDLLLIIQSTGETLTINNFFSGEEYLIDKLVFADGSELMAAQLSEIATVQGTLNSDTLYGSDGHNDKIYGLDGNDTIYGYQGNDTMDGGTGNDYLEGGAGDDTYIWGRGVGNDTINNSVYTGSSSNPTYVDSGNDTVQLGNGITVESVEWLQNGETLTMRIKDSGETLTFDRWFLDDSFKVKTVQFADGTELTAAQISNLAVILSTDGADVLKGSNNRNDILNGRAGNDYLEGGAGDDTYIWGRGVGNDTINNSVYTGSSSNPTYVDSGNDRVQLGEGITVDSVEWLQNGETLTMKIKDSGETLTFDRWFLDDSFKVKTVQFADGTELTAAQISNLAVILSTDASDILIGSSKRNDVMNGGAGDDTLDGRGGADIMTGGLGNDTYIIDNIGDVVTELSGEGSDTVKSSISYTLGANLENLILTGAMAIDATGNEIDNTLTGNSSSNVLNGGLGNDTLQGGDGADTYIFDASFGQDVIKEGVSNSTISDNDSIVFGSGLTSDKAILSRDGDDLIIGFQGSTDQVTIKGQFSHDGWFLGWKDIETIRFADGVEWTDAQVRAMLIQQSETAGDDTVTGYWTADTLDGGAGNDTLIGLGGGDTYLFGKGSGQDVIKESIVTIYEDQPDTVSFLPNVAISDVTFHRVNNDLQISIAGVNDTLTVKNQFGLSYNAVELFQFADGTSLTAAQIASSIFESQSTSGDDLIVGTDGVDVMNGGLGNDTLQGGDGADTYIFDAGFGQDVIKESVSNLTISDNDSVVFGSGLTSDKAILSRGGDDLMIGFLGSTDQVTIKGQFSHDAWFQGWKDIETIRFADGIEWTDAQVRTMLIQQSETAGDDTVTGYWTADTLDGGAGDDTLVGLGGGDTYLFGKGSGQDVIKESIFTIAEDQPDTISFRSDVTRSDVTFLIVGNDLKISIAGAADTLTVKNHFGSSDNAVELFQFADGTMLTAADVAILAVAAQTTGGDDLVTGTLGADTLYGGAGNDTLDGGLGSDTMSGGIGNDVYVVESSGDVVIENTEEGIDTVHSSITYTLGANLENLMLTGYSSINGTGNELDNVITGTSYNNVLTGGAGNDTLDGGLGSDTMIGGTGNDSYVVDNSGDVVTENAGEGTDMVQSSISYTLGANLEGLTLTDSATKATGNSLDNVLIGNGLSNILDGGAGADTMTGGLGNDTYVVDSAGDVVIENAVEGTDTVQVGFSYTLGANVENLTLSGTNNITGIGNALNNVLIGNSGDNMLDGGAGNDNMTGGFGNDIFIVDSIGDVVNENIGEGIDTVQSGVTFTVSANVENLTLTGTNSINGTGNTLSNMLTGNSGDNVLDGGSGADALAGGLGNDTYIVDNVGDTVNENAGEGIDTVKSSVSYVLSSNVENLTLTGNSNINGTGNELDNVLTGNSYNNSLSGGAGNDTLDGGGGIDTMVGGAGNDIYVVDSTGDKVTENAGEGIDTIQSSITYTLGVNLENVMLTGSGNINGTGNTFDNLLIGNSGNNVLDGCTGADTMAGGLGNDTYVVDNAGDVVTENAGEGVDAVQSSVSYVLGANLEKLTLTGTTAINGTGNEMDNIIAGNSVNNILYGGLGNDIIDGGAGADTMTGGLGNDTYVVDNTSDVVAENAEEGVDAVQSSISYVLGANLENLTLTGSSSINGTGNELDNILTGNSYDNVLEGGIGNDTMTGGTGNDTYIVDSIGDIVIENTGQGSDTVKSSVTYVLGVNLENLTLTGTDAINGTGNELDNIITGNSVNNILNGGLGNDTLHGDAGDDSMTGGLGDDTYIVDSTGDVVTENAGEGSDTVKSSVTYVLGANLEKLTLTGTAVIDGTGNQLDNTITGNSVNNILSGGLGNDILDGGAGADMMTGGLGNDIYVVDNTGDVVTENAGEGVDAVQSSITYVLGANLENLTLIGSSMVNGTGNALDNVLTGNTSWNVLNGGSGADTMIGGQGWDTYVVDNLGDVVIEYASGETDTVNSSISYILGANLENLTLTGAIAINGTGNELDNTITGNSLANIIDGGLGNDTLDGGTGADMMTGGLGNDTYMVDNTGDVVTESASEGIDTVKSSISYVLGVNLENLTLTGFSNLNGTGNELDNVIMGNSVNNVLIGGLGNDTLDGYGGTDTFIGGLGDDTYFINSTGDVVTENAGEGTDTVKSSITYTLGSNLENLTLTEYSNINGAGNELDNILTGNSYNNMLTGGAGSDVLNGGSGNDILDGGAGNDTLRGGLGNDTYLFGVGSGNETINSYESADNGLDTLQFQNLVLASIEFTRGNNDLVCTITQTGETVRLSNWTLGTSYQVDQFQFSDGTLTADQVNQKIA</sequence>
<feature type="domain" description="Haemolysin-type calcium binding-related" evidence="9">
    <location>
        <begin position="1360"/>
        <end position="1400"/>
    </location>
</feature>
<reference evidence="10 11" key="1">
    <citation type="submission" date="2017-04" db="EMBL/GenBank/DDBJ databases">
        <authorList>
            <person name="Afonso C.L."/>
            <person name="Miller P.J."/>
            <person name="Scott M.A."/>
            <person name="Spackman E."/>
            <person name="Goraichik I."/>
            <person name="Dimitrov K.M."/>
            <person name="Suarez D.L."/>
            <person name="Swayne D.E."/>
        </authorList>
    </citation>
    <scope>NUCLEOTIDE SEQUENCE [LARGE SCALE GENOMIC DNA]</scope>
    <source>
        <strain evidence="10 11">DSM 5090</strain>
    </source>
</reference>
<dbReference type="GO" id="GO:0005509">
    <property type="term" value="F:calcium ion binding"/>
    <property type="evidence" value="ECO:0007669"/>
    <property type="project" value="InterPro"/>
</dbReference>
<feature type="region of interest" description="Disordered" evidence="8">
    <location>
        <begin position="145"/>
        <end position="194"/>
    </location>
</feature>
<gene>
    <name evidence="10" type="ORF">SAMN04488500_103214</name>
</gene>
<dbReference type="Proteomes" id="UP000192738">
    <property type="component" value="Unassembled WGS sequence"/>
</dbReference>
<dbReference type="PRINTS" id="PR01488">
    <property type="entry name" value="RTXTOXINA"/>
</dbReference>
<feature type="domain" description="Haemolysin-type calcium binding-related" evidence="9">
    <location>
        <begin position="2972"/>
        <end position="3006"/>
    </location>
</feature>
<proteinExistence type="predicted"/>
<dbReference type="InterPro" id="IPR003995">
    <property type="entry name" value="RTX_toxin_determinant-A"/>
</dbReference>
<dbReference type="Pfam" id="PF06594">
    <property type="entry name" value="HCBP_related"/>
    <property type="match status" value="8"/>
</dbReference>
<dbReference type="PANTHER" id="PTHR38340">
    <property type="entry name" value="S-LAYER PROTEIN"/>
    <property type="match status" value="1"/>
</dbReference>
<comment type="subcellular location">
    <subcellularLocation>
        <location evidence="1">Membrane</location>
    </subcellularLocation>
    <subcellularLocation>
        <location evidence="2">Secreted</location>
    </subcellularLocation>
</comment>
<feature type="domain" description="Haemolysin-type calcium binding-related" evidence="9">
    <location>
        <begin position="717"/>
        <end position="756"/>
    </location>
</feature>
<keyword evidence="4" id="KW-0800">Toxin</keyword>
<evidence type="ECO:0000256" key="8">
    <source>
        <dbReference type="SAM" id="MobiDB-lite"/>
    </source>
</evidence>
<dbReference type="PRINTS" id="PR00313">
    <property type="entry name" value="CABNDNGRPT"/>
</dbReference>